<dbReference type="PANTHER" id="PTHR43298">
    <property type="entry name" value="MULTIDRUG RESISTANCE PROTEIN NORM-RELATED"/>
    <property type="match status" value="1"/>
</dbReference>
<keyword evidence="12" id="KW-1185">Reference proteome</keyword>
<feature type="transmembrane region" description="Helical" evidence="10">
    <location>
        <begin position="323"/>
        <end position="341"/>
    </location>
</feature>
<evidence type="ECO:0000256" key="5">
    <source>
        <dbReference type="ARBA" id="ARBA00022692"/>
    </source>
</evidence>
<dbReference type="InterPro" id="IPR050222">
    <property type="entry name" value="MATE_MdtK"/>
</dbReference>
<accession>A0A2S7UWK3</accession>
<reference evidence="11 12" key="1">
    <citation type="submission" date="2016-12" db="EMBL/GenBank/DDBJ databases">
        <title>Diversity of luminous bacteria.</title>
        <authorList>
            <person name="Yoshizawa S."/>
            <person name="Kogure K."/>
        </authorList>
    </citation>
    <scope>NUCLEOTIDE SEQUENCE [LARGE SCALE GENOMIC DNA]</scope>
    <source>
        <strain evidence="11 12">SA4-48</strain>
    </source>
</reference>
<dbReference type="PIRSF" id="PIRSF006603">
    <property type="entry name" value="DinF"/>
    <property type="match status" value="1"/>
</dbReference>
<dbReference type="RefSeq" id="WP_105052838.1">
    <property type="nucleotide sequence ID" value="NZ_BMYG01000006.1"/>
</dbReference>
<comment type="caution">
    <text evidence="11">The sequence shown here is derived from an EMBL/GenBank/DDBJ whole genome shotgun (WGS) entry which is preliminary data.</text>
</comment>
<evidence type="ECO:0000256" key="1">
    <source>
        <dbReference type="ARBA" id="ARBA00004429"/>
    </source>
</evidence>
<evidence type="ECO:0000256" key="2">
    <source>
        <dbReference type="ARBA" id="ARBA00022448"/>
    </source>
</evidence>
<dbReference type="InterPro" id="IPR048279">
    <property type="entry name" value="MdtK-like"/>
</dbReference>
<protein>
    <recommendedName>
        <fullName evidence="9">Multidrug-efflux transporter</fullName>
    </recommendedName>
</protein>
<dbReference type="GO" id="GO:0005886">
    <property type="term" value="C:plasma membrane"/>
    <property type="evidence" value="ECO:0007669"/>
    <property type="project" value="UniProtKB-SubCell"/>
</dbReference>
<dbReference type="PANTHER" id="PTHR43298:SF2">
    <property type="entry name" value="FMN_FAD EXPORTER YEEO-RELATED"/>
    <property type="match status" value="1"/>
</dbReference>
<feature type="transmembrane region" description="Helical" evidence="10">
    <location>
        <begin position="12"/>
        <end position="32"/>
    </location>
</feature>
<evidence type="ECO:0000313" key="11">
    <source>
        <dbReference type="EMBL" id="PQJ54323.1"/>
    </source>
</evidence>
<evidence type="ECO:0000256" key="8">
    <source>
        <dbReference type="ARBA" id="ARBA00023136"/>
    </source>
</evidence>
<dbReference type="GO" id="GO:0042910">
    <property type="term" value="F:xenobiotic transmembrane transporter activity"/>
    <property type="evidence" value="ECO:0007669"/>
    <property type="project" value="InterPro"/>
</dbReference>
<feature type="transmembrane region" description="Helical" evidence="10">
    <location>
        <begin position="353"/>
        <end position="371"/>
    </location>
</feature>
<evidence type="ECO:0000256" key="4">
    <source>
        <dbReference type="ARBA" id="ARBA00022475"/>
    </source>
</evidence>
<keyword evidence="4" id="KW-1003">Cell membrane</keyword>
<sequence>MRVFDFTEVRHILKLAIPLLLTQITASLMFFTDTVMASKAGHVDMASVSIATGLWSPVIFSAQGLLIAVTPVIAHLFGSSKGANNNQAQMVSTLFQGAYIAAAITIVIVFIFQFVHIPLDNLNLESELHDKSLGYLNYVVWGILPTCLFFALRAFCEGISVTKPALIVSVIALLANIPLNYIFVFGEFGAPELGGAGCGLATAIVQWISLISLLIYFKISRKLKPYQIFKHVEKPNLESIKTLTKLGTPIALSLLFESSLFAFMALFIAPLGSIAVAGHQVAFSYSAVVFMFPLSLAMAATIRIGYLKGVGDLSKLKRSIKTCFFMACSFGILVMLTTLLFREQIILIYTSNPEVVSLAASILIITAIYQLPDAIQVMAAGIFKGLKITKPLFYITFISYWPIGFTLGYLLGRTDYIVPAMGPQGFWVGTVIGLSTASVLFLIWLKITMKKLDLTAPV</sequence>
<feature type="transmembrane region" description="Helical" evidence="10">
    <location>
        <begin position="282"/>
        <end position="302"/>
    </location>
</feature>
<feature type="transmembrane region" description="Helical" evidence="10">
    <location>
        <begin position="424"/>
        <end position="445"/>
    </location>
</feature>
<evidence type="ECO:0000256" key="6">
    <source>
        <dbReference type="ARBA" id="ARBA00022989"/>
    </source>
</evidence>
<feature type="transmembrane region" description="Helical" evidence="10">
    <location>
        <begin position="135"/>
        <end position="152"/>
    </location>
</feature>
<dbReference type="Proteomes" id="UP000239007">
    <property type="component" value="Unassembled WGS sequence"/>
</dbReference>
<dbReference type="GO" id="GO:0006811">
    <property type="term" value="P:monoatomic ion transport"/>
    <property type="evidence" value="ECO:0007669"/>
    <property type="project" value="UniProtKB-KW"/>
</dbReference>
<keyword evidence="8 10" id="KW-0472">Membrane</keyword>
<dbReference type="NCBIfam" id="TIGR00797">
    <property type="entry name" value="matE"/>
    <property type="match status" value="1"/>
</dbReference>
<feature type="transmembrane region" description="Helical" evidence="10">
    <location>
        <begin position="250"/>
        <end position="276"/>
    </location>
</feature>
<name>A0A2S7UWK3_9GAMM</name>
<evidence type="ECO:0000313" key="12">
    <source>
        <dbReference type="Proteomes" id="UP000239007"/>
    </source>
</evidence>
<evidence type="ECO:0000256" key="9">
    <source>
        <dbReference type="ARBA" id="ARBA00031636"/>
    </source>
</evidence>
<feature type="transmembrane region" description="Helical" evidence="10">
    <location>
        <begin position="164"/>
        <end position="182"/>
    </location>
</feature>
<evidence type="ECO:0000256" key="7">
    <source>
        <dbReference type="ARBA" id="ARBA00023065"/>
    </source>
</evidence>
<dbReference type="CDD" id="cd13131">
    <property type="entry name" value="MATE_NorM_like"/>
    <property type="match status" value="1"/>
</dbReference>
<keyword evidence="3" id="KW-0050">Antiport</keyword>
<feature type="transmembrane region" description="Helical" evidence="10">
    <location>
        <begin position="98"/>
        <end position="115"/>
    </location>
</feature>
<dbReference type="OrthoDB" id="9780160at2"/>
<keyword evidence="5 10" id="KW-0812">Transmembrane</keyword>
<feature type="transmembrane region" description="Helical" evidence="10">
    <location>
        <begin position="194"/>
        <end position="217"/>
    </location>
</feature>
<evidence type="ECO:0000256" key="3">
    <source>
        <dbReference type="ARBA" id="ARBA00022449"/>
    </source>
</evidence>
<comment type="subcellular location">
    <subcellularLocation>
        <location evidence="1">Cell inner membrane</location>
        <topology evidence="1">Multi-pass membrane protein</topology>
    </subcellularLocation>
</comment>
<dbReference type="InterPro" id="IPR002528">
    <property type="entry name" value="MATE_fam"/>
</dbReference>
<dbReference type="AlphaFoldDB" id="A0A2S7UWK3"/>
<keyword evidence="6 10" id="KW-1133">Transmembrane helix</keyword>
<organism evidence="11 12">
    <name type="scientific">Psychrosphaera saromensis</name>
    <dbReference type="NCBI Taxonomy" id="716813"/>
    <lineage>
        <taxon>Bacteria</taxon>
        <taxon>Pseudomonadati</taxon>
        <taxon>Pseudomonadota</taxon>
        <taxon>Gammaproteobacteria</taxon>
        <taxon>Alteromonadales</taxon>
        <taxon>Pseudoalteromonadaceae</taxon>
        <taxon>Psychrosphaera</taxon>
    </lineage>
</organism>
<proteinExistence type="predicted"/>
<feature type="transmembrane region" description="Helical" evidence="10">
    <location>
        <begin position="52"/>
        <end position="77"/>
    </location>
</feature>
<keyword evidence="2" id="KW-0813">Transport</keyword>
<dbReference type="GO" id="GO:0015297">
    <property type="term" value="F:antiporter activity"/>
    <property type="evidence" value="ECO:0007669"/>
    <property type="project" value="UniProtKB-KW"/>
</dbReference>
<keyword evidence="7" id="KW-0406">Ion transport</keyword>
<evidence type="ECO:0000256" key="10">
    <source>
        <dbReference type="SAM" id="Phobius"/>
    </source>
</evidence>
<dbReference type="Pfam" id="PF01554">
    <property type="entry name" value="MatE"/>
    <property type="match status" value="2"/>
</dbReference>
<gene>
    <name evidence="11" type="ORF">BTO11_12100</name>
</gene>
<feature type="transmembrane region" description="Helical" evidence="10">
    <location>
        <begin position="392"/>
        <end position="412"/>
    </location>
</feature>
<dbReference type="EMBL" id="MSCH01000003">
    <property type="protein sequence ID" value="PQJ54323.1"/>
    <property type="molecule type" value="Genomic_DNA"/>
</dbReference>